<dbReference type="CDD" id="cd00891">
    <property type="entry name" value="PI3Kc"/>
    <property type="match status" value="1"/>
</dbReference>
<gene>
    <name evidence="4" type="ORF">MHBO_004230</name>
</gene>
<dbReference type="InterPro" id="IPR000403">
    <property type="entry name" value="PI3/4_kinase_cat_dom"/>
</dbReference>
<feature type="non-terminal residue" evidence="4">
    <location>
        <position position="279"/>
    </location>
</feature>
<dbReference type="SMART" id="SM00146">
    <property type="entry name" value="PI3Kc"/>
    <property type="match status" value="1"/>
</dbReference>
<dbReference type="PROSITE" id="PS00915">
    <property type="entry name" value="PI3_4_KINASE_1"/>
    <property type="match status" value="1"/>
</dbReference>
<accession>A0ABV2ATE2</accession>
<reference evidence="4 5" key="1">
    <citation type="journal article" date="2024" name="BMC Biol.">
        <title>Comparative genomics of Ascetosporea gives new insight into the evolutionary basis for animal parasitism in Rhizaria.</title>
        <authorList>
            <person name="Hiltunen Thoren M."/>
            <person name="Onut-Brannstrom I."/>
            <person name="Alfjorden A."/>
            <person name="Peckova H."/>
            <person name="Swords F."/>
            <person name="Hooper C."/>
            <person name="Holzer A.S."/>
            <person name="Bass D."/>
            <person name="Burki F."/>
        </authorList>
    </citation>
    <scope>NUCLEOTIDE SEQUENCE [LARGE SCALE GENOMIC DNA]</scope>
    <source>
        <strain evidence="4">20-A016</strain>
    </source>
</reference>
<name>A0ABV2ATE2_9EUKA</name>
<protein>
    <recommendedName>
        <fullName evidence="3">PI3K/PI4K catalytic domain-containing protein</fullName>
    </recommendedName>
</protein>
<feature type="domain" description="PI3K/PI4K catalytic" evidence="3">
    <location>
        <begin position="1"/>
        <end position="279"/>
    </location>
</feature>
<dbReference type="PANTHER" id="PTHR10048:SF14">
    <property type="entry name" value="LD28067P"/>
    <property type="match status" value="1"/>
</dbReference>
<evidence type="ECO:0000259" key="3">
    <source>
        <dbReference type="PROSITE" id="PS50290"/>
    </source>
</evidence>
<comment type="caution">
    <text evidence="4">The sequence shown here is derived from an EMBL/GenBank/DDBJ whole genome shotgun (WGS) entry which is preliminary data.</text>
</comment>
<keyword evidence="1" id="KW-0808">Transferase</keyword>
<dbReference type="Gene3D" id="3.30.1010.10">
    <property type="entry name" value="Phosphatidylinositol 3-kinase Catalytic Subunit, Chain A, domain 4"/>
    <property type="match status" value="1"/>
</dbReference>
<dbReference type="InterPro" id="IPR015433">
    <property type="entry name" value="PI3/4_kinase"/>
</dbReference>
<dbReference type="InterPro" id="IPR036940">
    <property type="entry name" value="PI3/4_kinase_cat_sf"/>
</dbReference>
<dbReference type="Pfam" id="PF00454">
    <property type="entry name" value="PI3_PI4_kinase"/>
    <property type="match status" value="1"/>
</dbReference>
<proteinExistence type="predicted"/>
<dbReference type="Proteomes" id="UP001439008">
    <property type="component" value="Unassembled WGS sequence"/>
</dbReference>
<dbReference type="PROSITE" id="PS50290">
    <property type="entry name" value="PI3_4_KINASE_3"/>
    <property type="match status" value="1"/>
</dbReference>
<sequence>MDSKKKPLWLVFDEPQCPESQNITIFKIGDDLRQDILTLQLLKLMDQIWLADGIDLKLTPYEVISTGDQIGMIEVVTNAETVSKIQIKHGGLATGALKETTIANFLRENNEDIKDFKKAQDNFVRSCAGYCVATYALGIGDRHSSNIMVTKNGFLFHIDFGHFLGNFKTKMGVLRERSPFVFTNEMAFVMGGKKFQSHRLFNKFKELCNKAFVSLRKNHQLFVDMLRLVFIFKHLEKMVTSGIPELRSDKDIEYFTNMLMLDKGEKEATEELQRIIRET</sequence>
<dbReference type="EMBL" id="JBDODL010003480">
    <property type="protein sequence ID" value="MES1922706.1"/>
    <property type="molecule type" value="Genomic_DNA"/>
</dbReference>
<dbReference type="InterPro" id="IPR018936">
    <property type="entry name" value="PI3/4_kinase_CS"/>
</dbReference>
<dbReference type="Gene3D" id="1.10.1070.11">
    <property type="entry name" value="Phosphatidylinositol 3-/4-kinase, catalytic domain"/>
    <property type="match status" value="1"/>
</dbReference>
<dbReference type="InterPro" id="IPR035448">
    <property type="entry name" value="PI3Kc"/>
</dbReference>
<evidence type="ECO:0000313" key="4">
    <source>
        <dbReference type="EMBL" id="MES1922706.1"/>
    </source>
</evidence>
<evidence type="ECO:0000256" key="2">
    <source>
        <dbReference type="ARBA" id="ARBA00022777"/>
    </source>
</evidence>
<dbReference type="InterPro" id="IPR011009">
    <property type="entry name" value="Kinase-like_dom_sf"/>
</dbReference>
<dbReference type="SUPFAM" id="SSF56112">
    <property type="entry name" value="Protein kinase-like (PK-like)"/>
    <property type="match status" value="1"/>
</dbReference>
<keyword evidence="2" id="KW-0418">Kinase</keyword>
<keyword evidence="5" id="KW-1185">Reference proteome</keyword>
<dbReference type="PANTHER" id="PTHR10048">
    <property type="entry name" value="PHOSPHATIDYLINOSITOL KINASE"/>
    <property type="match status" value="1"/>
</dbReference>
<evidence type="ECO:0000313" key="5">
    <source>
        <dbReference type="Proteomes" id="UP001439008"/>
    </source>
</evidence>
<organism evidence="4 5">
    <name type="scientific">Bonamia ostreae</name>
    <dbReference type="NCBI Taxonomy" id="126728"/>
    <lineage>
        <taxon>Eukaryota</taxon>
        <taxon>Sar</taxon>
        <taxon>Rhizaria</taxon>
        <taxon>Endomyxa</taxon>
        <taxon>Ascetosporea</taxon>
        <taxon>Haplosporida</taxon>
        <taxon>Bonamia</taxon>
    </lineage>
</organism>
<evidence type="ECO:0000256" key="1">
    <source>
        <dbReference type="ARBA" id="ARBA00022679"/>
    </source>
</evidence>